<name>A0ABY7BKE2_9FIRM</name>
<keyword evidence="2" id="KW-1185">Reference proteome</keyword>
<dbReference type="EMBL" id="CP113865">
    <property type="protein sequence ID" value="WAM33289.1"/>
    <property type="molecule type" value="Genomic_DNA"/>
</dbReference>
<evidence type="ECO:0000313" key="1">
    <source>
        <dbReference type="EMBL" id="WAM33289.1"/>
    </source>
</evidence>
<protein>
    <submittedName>
        <fullName evidence="1">Uncharacterized protein</fullName>
    </submittedName>
</protein>
<proteinExistence type="predicted"/>
<dbReference type="RefSeq" id="WP_045169929.1">
    <property type="nucleotide sequence ID" value="NZ_CP113865.1"/>
</dbReference>
<reference evidence="1" key="1">
    <citation type="submission" date="2022-12" db="EMBL/GenBank/DDBJ databases">
        <authorList>
            <person name="Bing R.G."/>
            <person name="Willard D.J."/>
            <person name="Manesh M.J.H."/>
            <person name="Laemthong T."/>
            <person name="Crosby J.R."/>
            <person name="Kelly R.M."/>
        </authorList>
    </citation>
    <scope>NUCLEOTIDE SEQUENCE</scope>
    <source>
        <strain evidence="1">DSM 8990</strain>
    </source>
</reference>
<gene>
    <name evidence="1" type="ORF">OTK00_001784</name>
</gene>
<accession>A0ABY7BKE2</accession>
<dbReference type="Proteomes" id="UP001164909">
    <property type="component" value="Chromosome"/>
</dbReference>
<sequence>MRSSTIKLRLGQVFLTREVANKVPEHEILWFLGRHQEGDWGDMPEEDKKINDWAVERGERVISKYRTEAGDIYIITEPDRSYTTVLFVWEY</sequence>
<evidence type="ECO:0000313" key="2">
    <source>
        <dbReference type="Proteomes" id="UP001164909"/>
    </source>
</evidence>
<organism evidence="1 2">
    <name type="scientific">Caldicellulosiruptor morganii</name>
    <dbReference type="NCBI Taxonomy" id="1387555"/>
    <lineage>
        <taxon>Bacteria</taxon>
        <taxon>Bacillati</taxon>
        <taxon>Bacillota</taxon>
        <taxon>Bacillota incertae sedis</taxon>
        <taxon>Caldicellulosiruptorales</taxon>
        <taxon>Caldicellulosiruptoraceae</taxon>
        <taxon>Caldicellulosiruptor</taxon>
    </lineage>
</organism>